<dbReference type="Proteomes" id="UP001439008">
    <property type="component" value="Unassembled WGS sequence"/>
</dbReference>
<keyword evidence="2" id="KW-1185">Reference proteome</keyword>
<evidence type="ECO:0000313" key="1">
    <source>
        <dbReference type="EMBL" id="MES1922944.1"/>
    </source>
</evidence>
<feature type="non-terminal residue" evidence="1">
    <location>
        <position position="1"/>
    </location>
</feature>
<name>A0ABV2ATL5_9EUKA</name>
<gene>
    <name evidence="1" type="ORF">MHBO_004475</name>
</gene>
<reference evidence="1 2" key="1">
    <citation type="journal article" date="2024" name="BMC Biol.">
        <title>Comparative genomics of Ascetosporea gives new insight into the evolutionary basis for animal parasitism in Rhizaria.</title>
        <authorList>
            <person name="Hiltunen Thoren M."/>
            <person name="Onut-Brannstrom I."/>
            <person name="Alfjorden A."/>
            <person name="Peckova H."/>
            <person name="Swords F."/>
            <person name="Hooper C."/>
            <person name="Holzer A.S."/>
            <person name="Bass D."/>
            <person name="Burki F."/>
        </authorList>
    </citation>
    <scope>NUCLEOTIDE SEQUENCE [LARGE SCALE GENOMIC DNA]</scope>
    <source>
        <strain evidence="1">20-A016</strain>
    </source>
</reference>
<comment type="caution">
    <text evidence="1">The sequence shown here is derived from an EMBL/GenBank/DDBJ whole genome shotgun (WGS) entry which is preliminary data.</text>
</comment>
<sequence length="175" mass="20460">NRSNSANITSLMKPFQSSIKVLNTKQKLIPNIQIPKNNYQDPKSYLSNSPHIEMNTGSRFNTNWWFTGQNSKITQNEMREIIVQKEKWQKKYIDLSNKMSILQEKFRKENFGEKTEDFEKMSEEKLIFKAIELCEKADRYQLVKSLSTSDLRQSAIIKCVLANRKAIEMICLSLA</sequence>
<protein>
    <submittedName>
        <fullName evidence="1">Uncharacterized protein</fullName>
    </submittedName>
</protein>
<dbReference type="EMBL" id="JBDODL010004101">
    <property type="protein sequence ID" value="MES1922944.1"/>
    <property type="molecule type" value="Genomic_DNA"/>
</dbReference>
<accession>A0ABV2ATL5</accession>
<proteinExistence type="predicted"/>
<feature type="non-terminal residue" evidence="1">
    <location>
        <position position="175"/>
    </location>
</feature>
<organism evidence="1 2">
    <name type="scientific">Bonamia ostreae</name>
    <dbReference type="NCBI Taxonomy" id="126728"/>
    <lineage>
        <taxon>Eukaryota</taxon>
        <taxon>Sar</taxon>
        <taxon>Rhizaria</taxon>
        <taxon>Endomyxa</taxon>
        <taxon>Ascetosporea</taxon>
        <taxon>Haplosporida</taxon>
        <taxon>Bonamia</taxon>
    </lineage>
</organism>
<evidence type="ECO:0000313" key="2">
    <source>
        <dbReference type="Proteomes" id="UP001439008"/>
    </source>
</evidence>